<dbReference type="InterPro" id="IPR037103">
    <property type="entry name" value="Tubulin/FtsZ-like_C"/>
</dbReference>
<dbReference type="NCBIfam" id="TIGR00065">
    <property type="entry name" value="ftsZ"/>
    <property type="match status" value="1"/>
</dbReference>
<evidence type="ECO:0000259" key="6">
    <source>
        <dbReference type="SMART" id="SM00864"/>
    </source>
</evidence>
<comment type="subcellular location">
    <subcellularLocation>
        <location evidence="4">Cytoplasm</location>
    </subcellularLocation>
    <text evidence="4">Assembles at midcell at the inner surface of the cytoplasmic membrane.</text>
</comment>
<organism evidence="8 9">
    <name type="scientific">candidate division WOR-3 bacterium</name>
    <dbReference type="NCBI Taxonomy" id="2052148"/>
    <lineage>
        <taxon>Bacteria</taxon>
        <taxon>Bacteria division WOR-3</taxon>
    </lineage>
</organism>
<feature type="binding site" evidence="4">
    <location>
        <position position="187"/>
    </location>
    <ligand>
        <name>GTP</name>
        <dbReference type="ChEBI" id="CHEBI:37565"/>
    </ligand>
</feature>
<dbReference type="SUPFAM" id="SSF52490">
    <property type="entry name" value="Tubulin nucleotide-binding domain-like"/>
    <property type="match status" value="1"/>
</dbReference>
<keyword evidence="3 4" id="KW-0342">GTP-binding</keyword>
<dbReference type="EMBL" id="DMZY01000223">
    <property type="protein sequence ID" value="HAV93019.1"/>
    <property type="molecule type" value="Genomic_DNA"/>
</dbReference>
<dbReference type="GO" id="GO:0005737">
    <property type="term" value="C:cytoplasm"/>
    <property type="evidence" value="ECO:0007669"/>
    <property type="project" value="UniProtKB-SubCell"/>
</dbReference>
<feature type="binding site" evidence="4">
    <location>
        <position position="143"/>
    </location>
    <ligand>
        <name>GTP</name>
        <dbReference type="ChEBI" id="CHEBI:37565"/>
    </ligand>
</feature>
<dbReference type="GO" id="GO:0051258">
    <property type="term" value="P:protein polymerization"/>
    <property type="evidence" value="ECO:0007669"/>
    <property type="project" value="UniProtKB-UniRule"/>
</dbReference>
<accession>A0A350HBV3</accession>
<gene>
    <name evidence="4" type="primary">ftsZ</name>
    <name evidence="8" type="ORF">DCW38_07575</name>
</gene>
<evidence type="ECO:0000313" key="8">
    <source>
        <dbReference type="EMBL" id="HAV93019.1"/>
    </source>
</evidence>
<dbReference type="Proteomes" id="UP000264062">
    <property type="component" value="Unassembled WGS sequence"/>
</dbReference>
<evidence type="ECO:0000259" key="7">
    <source>
        <dbReference type="SMART" id="SM00865"/>
    </source>
</evidence>
<comment type="caution">
    <text evidence="4">Lacks conserved residue(s) required for the propagation of feature annotation.</text>
</comment>
<dbReference type="HAMAP" id="MF_00909">
    <property type="entry name" value="FtsZ"/>
    <property type="match status" value="1"/>
</dbReference>
<keyword evidence="2 4" id="KW-0547">Nucleotide-binding</keyword>
<reference evidence="8 9" key="1">
    <citation type="journal article" date="2018" name="Nat. Biotechnol.">
        <title>A standardized bacterial taxonomy based on genome phylogeny substantially revises the tree of life.</title>
        <authorList>
            <person name="Parks D.H."/>
            <person name="Chuvochina M."/>
            <person name="Waite D.W."/>
            <person name="Rinke C."/>
            <person name="Skarshewski A."/>
            <person name="Chaumeil P.A."/>
            <person name="Hugenholtz P."/>
        </authorList>
    </citation>
    <scope>NUCLEOTIDE SEQUENCE [LARGE SCALE GENOMIC DNA]</scope>
    <source>
        <strain evidence="8">UBA9956</strain>
    </source>
</reference>
<keyword evidence="4 8" id="KW-0132">Cell division</keyword>
<evidence type="ECO:0000256" key="1">
    <source>
        <dbReference type="ARBA" id="ARBA00009690"/>
    </source>
</evidence>
<comment type="caution">
    <text evidence="8">The sequence shown here is derived from an EMBL/GenBank/DDBJ whole genome shotgun (WGS) entry which is preliminary data.</text>
</comment>
<evidence type="ECO:0000256" key="4">
    <source>
        <dbReference type="HAMAP-Rule" id="MF_00909"/>
    </source>
</evidence>
<dbReference type="GO" id="GO:0003924">
    <property type="term" value="F:GTPase activity"/>
    <property type="evidence" value="ECO:0007669"/>
    <property type="project" value="UniProtKB-UniRule"/>
</dbReference>
<protein>
    <recommendedName>
        <fullName evidence="4 5">Cell division protein FtsZ</fullName>
    </recommendedName>
</protein>
<dbReference type="Gene3D" id="3.40.50.1440">
    <property type="entry name" value="Tubulin/FtsZ, GTPase domain"/>
    <property type="match status" value="1"/>
</dbReference>
<feature type="domain" description="Tubulin/FtsZ 2-layer sandwich" evidence="7">
    <location>
        <begin position="207"/>
        <end position="325"/>
    </location>
</feature>
<feature type="binding site" evidence="4">
    <location>
        <begin position="21"/>
        <end position="25"/>
    </location>
    <ligand>
        <name>GTP</name>
        <dbReference type="ChEBI" id="CHEBI:37565"/>
    </ligand>
</feature>
<dbReference type="Gene3D" id="3.30.1330.20">
    <property type="entry name" value="Tubulin/FtsZ, C-terminal domain"/>
    <property type="match status" value="1"/>
</dbReference>
<dbReference type="GO" id="GO:0005525">
    <property type="term" value="F:GTP binding"/>
    <property type="evidence" value="ECO:0007669"/>
    <property type="project" value="UniProtKB-UniRule"/>
</dbReference>
<dbReference type="InterPro" id="IPR003008">
    <property type="entry name" value="Tubulin_FtsZ_GTPase"/>
</dbReference>
<dbReference type="InterPro" id="IPR036525">
    <property type="entry name" value="Tubulin/FtsZ_GTPase_sf"/>
</dbReference>
<dbReference type="InterPro" id="IPR008280">
    <property type="entry name" value="Tub_FtsZ_C"/>
</dbReference>
<dbReference type="Pfam" id="PF12327">
    <property type="entry name" value="FtsZ_C"/>
    <property type="match status" value="1"/>
</dbReference>
<dbReference type="InterPro" id="IPR000158">
    <property type="entry name" value="Cell_div_FtsZ"/>
</dbReference>
<dbReference type="AlphaFoldDB" id="A0A350HBV3"/>
<comment type="function">
    <text evidence="4">Essential cell division protein that forms a contractile ring structure (Z ring) at the future cell division site. The regulation of the ring assembly controls the timing and the location of cell division. One of the functions of the FtsZ ring is to recruit other cell division proteins to the septum to produce a new cell wall between the dividing cells. Binds GTP and shows GTPase activity.</text>
</comment>
<feature type="domain" description="Tubulin/FtsZ GTPase" evidence="6">
    <location>
        <begin position="13"/>
        <end position="205"/>
    </location>
</feature>
<dbReference type="SMART" id="SM00865">
    <property type="entry name" value="Tubulin_C"/>
    <property type="match status" value="1"/>
</dbReference>
<dbReference type="GO" id="GO:0000917">
    <property type="term" value="P:division septum assembly"/>
    <property type="evidence" value="ECO:0007669"/>
    <property type="project" value="UniProtKB-KW"/>
</dbReference>
<comment type="subunit">
    <text evidence="4">Homodimer. Polymerizes to form a dynamic ring structure in a strictly GTP-dependent manner. Interacts directly with several other division proteins.</text>
</comment>
<evidence type="ECO:0000256" key="3">
    <source>
        <dbReference type="ARBA" id="ARBA00023134"/>
    </source>
</evidence>
<dbReference type="SUPFAM" id="SSF55307">
    <property type="entry name" value="Tubulin C-terminal domain-like"/>
    <property type="match status" value="1"/>
</dbReference>
<dbReference type="Pfam" id="PF00091">
    <property type="entry name" value="Tubulin"/>
    <property type="match status" value="1"/>
</dbReference>
<keyword evidence="4" id="KW-0717">Septation</keyword>
<evidence type="ECO:0000256" key="5">
    <source>
        <dbReference type="NCBIfam" id="TIGR00065"/>
    </source>
</evidence>
<feature type="binding site" evidence="4">
    <location>
        <position position="139"/>
    </location>
    <ligand>
        <name>GTP</name>
        <dbReference type="ChEBI" id="CHEBI:37565"/>
    </ligand>
</feature>
<dbReference type="PRINTS" id="PR00423">
    <property type="entry name" value="CELLDVISFTSZ"/>
</dbReference>
<dbReference type="PANTHER" id="PTHR30314:SF3">
    <property type="entry name" value="MITOCHONDRIAL DIVISION PROTEIN FSZA"/>
    <property type="match status" value="1"/>
</dbReference>
<dbReference type="InterPro" id="IPR024757">
    <property type="entry name" value="FtsZ_C"/>
</dbReference>
<dbReference type="InterPro" id="IPR045061">
    <property type="entry name" value="FtsZ/CetZ"/>
</dbReference>
<evidence type="ECO:0000313" key="9">
    <source>
        <dbReference type="Proteomes" id="UP000264062"/>
    </source>
</evidence>
<comment type="similarity">
    <text evidence="1 4">Belongs to the FtsZ family.</text>
</comment>
<name>A0A350HBV3_UNCW3</name>
<dbReference type="GO" id="GO:0032153">
    <property type="term" value="C:cell division site"/>
    <property type="evidence" value="ECO:0007669"/>
    <property type="project" value="UniProtKB-UniRule"/>
</dbReference>
<dbReference type="SMART" id="SM00864">
    <property type="entry name" value="Tubulin"/>
    <property type="match status" value="1"/>
</dbReference>
<keyword evidence="4" id="KW-0963">Cytoplasm</keyword>
<dbReference type="InterPro" id="IPR018316">
    <property type="entry name" value="Tubulin/FtsZ_2-layer-sand-dom"/>
</dbReference>
<dbReference type="CDD" id="cd02201">
    <property type="entry name" value="FtsZ_type1"/>
    <property type="match status" value="1"/>
</dbReference>
<dbReference type="FunFam" id="3.40.50.1440:FF:000001">
    <property type="entry name" value="Cell division protein FtsZ"/>
    <property type="match status" value="1"/>
</dbReference>
<dbReference type="PANTHER" id="PTHR30314">
    <property type="entry name" value="CELL DIVISION PROTEIN FTSZ-RELATED"/>
    <property type="match status" value="1"/>
</dbReference>
<dbReference type="GO" id="GO:0043093">
    <property type="term" value="P:FtsZ-dependent cytokinesis"/>
    <property type="evidence" value="ECO:0007669"/>
    <property type="project" value="UniProtKB-UniRule"/>
</dbReference>
<sequence>MFSPIQESVQPAKIKVVGVGGAGGNAINRMISYGFTGVDFISINTDQQILSVSKAPVKIQIGKNISRGLGGGGNPEVGKKSAEESKDEIREAIDGADMLFITAGMGGATGTGASPIIAEIAKELGILTIAIVTKPFAFEGKKRINSALNGISSLKETVDTMLVIPNEKLKNISDRSTPLNSLFEAADTVLYQAAKGISDIIIRPGFVNRDFADVKAVMTYRGDAVIGVGTAKGDDRGASAAQIALDCPILEDSSIEGASAMLVTLTGPSNMSYGDIEDAMEIIRKRAGENTDINWGAVFDDTLENEIRITIVATGISRNVQTEKPKAEALELFSTSKIEDKAADNSTAMNVRRTVTKDDDIEKPAFLRRASD</sequence>
<keyword evidence="4" id="KW-0131">Cell cycle</keyword>
<evidence type="ECO:0000256" key="2">
    <source>
        <dbReference type="ARBA" id="ARBA00022741"/>
    </source>
</evidence>
<proteinExistence type="inferred from homology"/>